<evidence type="ECO:0000313" key="2">
    <source>
        <dbReference type="Proteomes" id="UP001055172"/>
    </source>
</evidence>
<keyword evidence="2" id="KW-1185">Reference proteome</keyword>
<gene>
    <name evidence="1" type="ORF">ColLi_07351</name>
</gene>
<reference evidence="1 2" key="1">
    <citation type="submission" date="2021-07" db="EMBL/GenBank/DDBJ databases">
        <title>Genome data of Colletotrichum spaethianum.</title>
        <authorList>
            <person name="Utami Y.D."/>
            <person name="Hiruma K."/>
        </authorList>
    </citation>
    <scope>NUCLEOTIDE SEQUENCE [LARGE SCALE GENOMIC DNA]</scope>
    <source>
        <strain evidence="1 2">MAFF 242679</strain>
    </source>
</reference>
<name>A0AA37GNX0_9PEZI</name>
<proteinExistence type="predicted"/>
<organism evidence="1 2">
    <name type="scientific">Colletotrichum liriopes</name>
    <dbReference type="NCBI Taxonomy" id="708192"/>
    <lineage>
        <taxon>Eukaryota</taxon>
        <taxon>Fungi</taxon>
        <taxon>Dikarya</taxon>
        <taxon>Ascomycota</taxon>
        <taxon>Pezizomycotina</taxon>
        <taxon>Sordariomycetes</taxon>
        <taxon>Hypocreomycetidae</taxon>
        <taxon>Glomerellales</taxon>
        <taxon>Glomerellaceae</taxon>
        <taxon>Colletotrichum</taxon>
        <taxon>Colletotrichum spaethianum species complex</taxon>
    </lineage>
</organism>
<evidence type="ECO:0000313" key="1">
    <source>
        <dbReference type="EMBL" id="GJC84513.1"/>
    </source>
</evidence>
<protein>
    <submittedName>
        <fullName evidence="1">Uncharacterized protein</fullName>
    </submittedName>
</protein>
<accession>A0AA37GNX0</accession>
<dbReference type="EMBL" id="BPPX01000014">
    <property type="protein sequence ID" value="GJC84513.1"/>
    <property type="molecule type" value="Genomic_DNA"/>
</dbReference>
<dbReference type="Proteomes" id="UP001055172">
    <property type="component" value="Unassembled WGS sequence"/>
</dbReference>
<sequence>MPPFPPRPPRSAAMFMKLSTLRCMLPSGVSRRSFPHSHEKTHPLGALAGSGLWTRGSLWVSFIQAPCPLHEEKVWFKKGALMTPITGFPCTAKPMETQNMGKRWVKLTVPSRGSTIHVGPSSTR</sequence>
<comment type="caution">
    <text evidence="1">The sequence shown here is derived from an EMBL/GenBank/DDBJ whole genome shotgun (WGS) entry which is preliminary data.</text>
</comment>
<dbReference type="AlphaFoldDB" id="A0AA37GNX0"/>